<dbReference type="AlphaFoldDB" id="A0AAW9S7I4"/>
<name>A0AAW9S7I4_9BACT</name>
<dbReference type="InterPro" id="IPR029030">
    <property type="entry name" value="Caspase-like_dom_sf"/>
</dbReference>
<dbReference type="PROSITE" id="PS00018">
    <property type="entry name" value="EF_HAND_1"/>
    <property type="match status" value="1"/>
</dbReference>
<feature type="domain" description="Peptidase C14 caspase" evidence="2">
    <location>
        <begin position="899"/>
        <end position="1128"/>
    </location>
</feature>
<feature type="chain" id="PRO_5043544386" evidence="1">
    <location>
        <begin position="23"/>
        <end position="1149"/>
    </location>
</feature>
<dbReference type="PANTHER" id="PTHR35902">
    <property type="entry name" value="S-LAYER DOMAIN-LIKE PROTEIN-RELATED"/>
    <property type="match status" value="1"/>
</dbReference>
<dbReference type="InterPro" id="IPR018247">
    <property type="entry name" value="EF_Hand_1_Ca_BS"/>
</dbReference>
<dbReference type="RefSeq" id="WP_346821123.1">
    <property type="nucleotide sequence ID" value="NZ_JBDKWZ010000005.1"/>
</dbReference>
<gene>
    <name evidence="3" type="ORF">AAG747_10525</name>
</gene>
<sequence>MKSILCTYLSMLLTISYAFVHAQSNYQDFTAQDKTPVFQDEFLNNNKEWSTGQSGERFGKVTHGYYEWKSVIERSGLSWQTVELNTHRDFEIEARVMIASSDNMYDFNGLFWGRDEKGDAFTLGFNKNGEKRSARYKNGKYESLIPWEASKAILPDSYNKLTVRKWKDTYYLFINEELLKTFPFEPFYGEKMGLMVSGNTELRADYFRVSYLSSSSVAKDYFAIPSSQKKTVFSEEFSDNRNGWSSGTAGKRSGKVTGGYYSWKSLNDKNNISSMRVSMEEQQDFEIETRIKLIGGSKGYLSGISWGYESKTTNGLNFGFNSYGSFKVDKYEGKFIPYKEWTRSNAIHPDGYNTLTIRKTGKVVDFFINQEWVYQMPHQAFYDQRIAFMAGPYATVHIDYLRIYKIQNQSNLQSQLPSSYHAYSASQQTEVFSEHFDNNSNSWPTGEHQEYTAYIQKGYYQLNHLRSFGAWSWHYAVDIDESRDFEIETRLKVLTHGEQGYLNGLIWGKEQNSDYRLGYNDYGSHRVCKIDHDTWHYFMNWKKGPVDVEGFNKLTVRKVGRKYYLFINEVLVHTMPYAPFYGKRIGFLANQSTELQVDYLTVNYLNTTKPGIITSNTTTTTLTAPAFLSTGNLKLLDEDSDNSIDGGERAHITFDLVNEGKGEAKDLEVQLKELSGVEGLEYSSSKYIGSLAPGKRLTVKLPVSGNTTLSSGQADFEIQVLEKNGFDADPIQLSIPTRAFLPPQISIVDHHFTSVMGGKMRLGVPITLKLAVQNIGQGNAEKIELQLELPPNVFSAGEARFSLGNLASGQSKVIDFEFFTNKRYGQLTVPVTAKLSEKTGQYGSRKVMSVELNEQLATTQSVTLNSKTVEKAKDIQTVSLVSDVDRNIPRTGRQNPDAVAVVIGNRDYKNSDVPTVDYAIQDAQVMKKYLVEALGFDENNILYLPNASQADFNSTFGKKDNHKARLFNLVKSGKSDVFIFYSGHGAPDPESKEGFFVPVDCDPSLVAFNGYSIQTFYENLAQIPYRSLTIVIDACFSGSSEKGMLLKNISPVFINTETRIKNAPNSMVFTSALGDQVSSWYPEKKHSLFTYFFLKGLQGMADSNRDKQLTLAELRQYLLEQVPYMARRLNNRTQTPEVHGEGQRVVLTY</sequence>
<dbReference type="Gene3D" id="3.40.50.1460">
    <property type="match status" value="1"/>
</dbReference>
<evidence type="ECO:0000259" key="2">
    <source>
        <dbReference type="Pfam" id="PF00656"/>
    </source>
</evidence>
<dbReference type="SUPFAM" id="SSF52129">
    <property type="entry name" value="Caspase-like"/>
    <property type="match status" value="1"/>
</dbReference>
<dbReference type="PANTHER" id="PTHR35902:SF3">
    <property type="entry name" value="NPCBM-ASSOCIATED, NEW3 DOMAIN OF ALPHA-GALACTOSIDASE"/>
    <property type="match status" value="1"/>
</dbReference>
<organism evidence="3 4">
    <name type="scientific">Rapidithrix thailandica</name>
    <dbReference type="NCBI Taxonomy" id="413964"/>
    <lineage>
        <taxon>Bacteria</taxon>
        <taxon>Pseudomonadati</taxon>
        <taxon>Bacteroidota</taxon>
        <taxon>Cytophagia</taxon>
        <taxon>Cytophagales</taxon>
        <taxon>Flammeovirgaceae</taxon>
        <taxon>Rapidithrix</taxon>
    </lineage>
</organism>
<keyword evidence="4" id="KW-1185">Reference proteome</keyword>
<protein>
    <submittedName>
        <fullName evidence="3">Caspase family protein</fullName>
    </submittedName>
</protein>
<dbReference type="EMBL" id="JBDKWZ010000005">
    <property type="protein sequence ID" value="MEN7548344.1"/>
    <property type="molecule type" value="Genomic_DNA"/>
</dbReference>
<comment type="caution">
    <text evidence="3">The sequence shown here is derived from an EMBL/GenBank/DDBJ whole genome shotgun (WGS) entry which is preliminary data.</text>
</comment>
<feature type="signal peptide" evidence="1">
    <location>
        <begin position="1"/>
        <end position="22"/>
    </location>
</feature>
<reference evidence="3 4" key="1">
    <citation type="submission" date="2024-04" db="EMBL/GenBank/DDBJ databases">
        <title>Novel genus in family Flammeovirgaceae.</title>
        <authorList>
            <person name="Nguyen T.H."/>
            <person name="Vuong T.Q."/>
            <person name="Le H."/>
            <person name="Kim S.-G."/>
        </authorList>
    </citation>
    <scope>NUCLEOTIDE SEQUENCE [LARGE SCALE GENOMIC DNA]</scope>
    <source>
        <strain evidence="3 4">JCM 23209</strain>
    </source>
</reference>
<dbReference type="Gene3D" id="2.60.120.560">
    <property type="entry name" value="Exo-inulinase, domain 1"/>
    <property type="match status" value="3"/>
</dbReference>
<proteinExistence type="predicted"/>
<dbReference type="Proteomes" id="UP001403385">
    <property type="component" value="Unassembled WGS sequence"/>
</dbReference>
<accession>A0AAW9S7I4</accession>
<keyword evidence="1" id="KW-0732">Signal</keyword>
<evidence type="ECO:0000256" key="1">
    <source>
        <dbReference type="SAM" id="SignalP"/>
    </source>
</evidence>
<dbReference type="GO" id="GO:0004197">
    <property type="term" value="F:cysteine-type endopeptidase activity"/>
    <property type="evidence" value="ECO:0007669"/>
    <property type="project" value="InterPro"/>
</dbReference>
<evidence type="ECO:0000313" key="3">
    <source>
        <dbReference type="EMBL" id="MEN7548344.1"/>
    </source>
</evidence>
<dbReference type="Pfam" id="PF00656">
    <property type="entry name" value="Peptidase_C14"/>
    <property type="match status" value="1"/>
</dbReference>
<evidence type="ECO:0000313" key="4">
    <source>
        <dbReference type="Proteomes" id="UP001403385"/>
    </source>
</evidence>
<dbReference type="GO" id="GO:0006508">
    <property type="term" value="P:proteolysis"/>
    <property type="evidence" value="ECO:0007669"/>
    <property type="project" value="InterPro"/>
</dbReference>
<dbReference type="InterPro" id="IPR011600">
    <property type="entry name" value="Pept_C14_caspase"/>
</dbReference>